<evidence type="ECO:0000256" key="2">
    <source>
        <dbReference type="ARBA" id="ARBA00022679"/>
    </source>
</evidence>
<evidence type="ECO:0000259" key="5">
    <source>
        <dbReference type="SMART" id="SM00563"/>
    </source>
</evidence>
<dbReference type="RefSeq" id="WP_253617163.1">
    <property type="nucleotide sequence ID" value="NZ_JAMZDE010000001.1"/>
</dbReference>
<feature type="transmembrane region" description="Helical" evidence="4">
    <location>
        <begin position="20"/>
        <end position="43"/>
    </location>
</feature>
<accession>A0A9X2FYW3</accession>
<proteinExistence type="predicted"/>
<keyword evidence="2" id="KW-0808">Transferase</keyword>
<evidence type="ECO:0000313" key="6">
    <source>
        <dbReference type="EMBL" id="MCP1338226.1"/>
    </source>
</evidence>
<dbReference type="PANTHER" id="PTHR10434:SF66">
    <property type="entry name" value="PHOSPHOLIPID_GLYCEROL ACYLTRANSFERASE DOMAIN-CONTAINING PROTEIN"/>
    <property type="match status" value="1"/>
</dbReference>
<dbReference type="SUPFAM" id="SSF69593">
    <property type="entry name" value="Glycerol-3-phosphate (1)-acyltransferase"/>
    <property type="match status" value="1"/>
</dbReference>
<dbReference type="CDD" id="cd07989">
    <property type="entry name" value="LPLAT_AGPAT-like"/>
    <property type="match status" value="1"/>
</dbReference>
<evidence type="ECO:0000256" key="3">
    <source>
        <dbReference type="ARBA" id="ARBA00023315"/>
    </source>
</evidence>
<evidence type="ECO:0000256" key="1">
    <source>
        <dbReference type="ARBA" id="ARBA00005189"/>
    </source>
</evidence>
<dbReference type="SMART" id="SM00563">
    <property type="entry name" value="PlsC"/>
    <property type="match status" value="1"/>
</dbReference>
<keyword evidence="4" id="KW-0812">Transmembrane</keyword>
<keyword evidence="7" id="KW-1185">Reference proteome</keyword>
<dbReference type="Pfam" id="PF01553">
    <property type="entry name" value="Acyltransferase"/>
    <property type="match status" value="1"/>
</dbReference>
<keyword evidence="3 6" id="KW-0012">Acyltransferase</keyword>
<evidence type="ECO:0000256" key="4">
    <source>
        <dbReference type="SAM" id="Phobius"/>
    </source>
</evidence>
<reference evidence="6" key="1">
    <citation type="submission" date="2022-06" db="EMBL/GenBank/DDBJ databases">
        <title>Idiomarina rhizosphaerae M1R2S28.</title>
        <authorList>
            <person name="Sun J.-Q."/>
            <person name="Li L.-F."/>
        </authorList>
    </citation>
    <scope>NUCLEOTIDE SEQUENCE</scope>
    <source>
        <strain evidence="6">M1R2S28</strain>
    </source>
</reference>
<sequence>MLLNLWQIINRTWRRFATGLCFAVFGLGGLLLSITALPALALLSNGNERQREARARCLVQMTFRWFIGIMKWTGVFNFDFNATEQLKGTRGHVIIANHPCLIDVVALISFVPNPDCVVKSHLWKNPFMRGVIRSTGYISNDDPEGLVQDCERSLARGNNLIIFPEGTRTTPGKGIKFQRGAAHLALRTGAKVTALRVDCSPVTLIKNEAWYCAPERKPTLSVRYLGEIDSASYCDAEKLSIAARQLTRDLQNYYEKVLEDDGKPEARDQSLDYRVAGS</sequence>
<comment type="pathway">
    <text evidence="1">Lipid metabolism.</text>
</comment>
<dbReference type="GO" id="GO:0003841">
    <property type="term" value="F:1-acylglycerol-3-phosphate O-acyltransferase activity"/>
    <property type="evidence" value="ECO:0007669"/>
    <property type="project" value="TreeGrafter"/>
</dbReference>
<gene>
    <name evidence="6" type="ORF">NJR55_01345</name>
</gene>
<dbReference type="GO" id="GO:0006654">
    <property type="term" value="P:phosphatidic acid biosynthetic process"/>
    <property type="evidence" value="ECO:0007669"/>
    <property type="project" value="TreeGrafter"/>
</dbReference>
<keyword evidence="4" id="KW-0472">Membrane</keyword>
<dbReference type="EMBL" id="JAMZDE010000001">
    <property type="protein sequence ID" value="MCP1338226.1"/>
    <property type="molecule type" value="Genomic_DNA"/>
</dbReference>
<keyword evidence="4" id="KW-1133">Transmembrane helix</keyword>
<dbReference type="PANTHER" id="PTHR10434">
    <property type="entry name" value="1-ACYL-SN-GLYCEROL-3-PHOSPHATE ACYLTRANSFERASE"/>
    <property type="match status" value="1"/>
</dbReference>
<organism evidence="6 7">
    <name type="scientific">Idiomarina rhizosphaerae</name>
    <dbReference type="NCBI Taxonomy" id="2961572"/>
    <lineage>
        <taxon>Bacteria</taxon>
        <taxon>Pseudomonadati</taxon>
        <taxon>Pseudomonadota</taxon>
        <taxon>Gammaproteobacteria</taxon>
        <taxon>Alteromonadales</taxon>
        <taxon>Idiomarinaceae</taxon>
        <taxon>Idiomarina</taxon>
    </lineage>
</organism>
<dbReference type="InterPro" id="IPR002123">
    <property type="entry name" value="Plipid/glycerol_acylTrfase"/>
</dbReference>
<feature type="domain" description="Phospholipid/glycerol acyltransferase" evidence="5">
    <location>
        <begin position="92"/>
        <end position="200"/>
    </location>
</feature>
<comment type="caution">
    <text evidence="6">The sequence shown here is derived from an EMBL/GenBank/DDBJ whole genome shotgun (WGS) entry which is preliminary data.</text>
</comment>
<protein>
    <submittedName>
        <fullName evidence="6">1-acyl-sn-glycerol-3-phosphate acyltransferase</fullName>
    </submittedName>
</protein>
<dbReference type="Proteomes" id="UP001139474">
    <property type="component" value="Unassembled WGS sequence"/>
</dbReference>
<name>A0A9X2FYW3_9GAMM</name>
<dbReference type="AlphaFoldDB" id="A0A9X2FYW3"/>
<evidence type="ECO:0000313" key="7">
    <source>
        <dbReference type="Proteomes" id="UP001139474"/>
    </source>
</evidence>